<evidence type="ECO:0000313" key="3">
    <source>
        <dbReference type="EMBL" id="KAJ8307702.1"/>
    </source>
</evidence>
<evidence type="ECO:0000256" key="1">
    <source>
        <dbReference type="SAM" id="MobiDB-lite"/>
    </source>
</evidence>
<protein>
    <recommendedName>
        <fullName evidence="2">BRCT domain-containing protein</fullName>
    </recommendedName>
</protein>
<feature type="region of interest" description="Disordered" evidence="1">
    <location>
        <begin position="265"/>
        <end position="292"/>
    </location>
</feature>
<dbReference type="PROSITE" id="PS50172">
    <property type="entry name" value="BRCT"/>
    <property type="match status" value="1"/>
</dbReference>
<keyword evidence="4" id="KW-1185">Reference proteome</keyword>
<evidence type="ECO:0000259" key="2">
    <source>
        <dbReference type="PROSITE" id="PS50172"/>
    </source>
</evidence>
<evidence type="ECO:0000313" key="4">
    <source>
        <dbReference type="Proteomes" id="UP001217089"/>
    </source>
</evidence>
<reference evidence="3 4" key="1">
    <citation type="submission" date="2022-12" db="EMBL/GenBank/DDBJ databases">
        <title>Chromosome-level genome of Tegillarca granosa.</title>
        <authorList>
            <person name="Kim J."/>
        </authorList>
    </citation>
    <scope>NUCLEOTIDE SEQUENCE [LARGE SCALE GENOMIC DNA]</scope>
    <source>
        <strain evidence="3">Teg-2019</strain>
        <tissue evidence="3">Adductor muscle</tissue>
    </source>
</reference>
<organism evidence="3 4">
    <name type="scientific">Tegillarca granosa</name>
    <name type="common">Malaysian cockle</name>
    <name type="synonym">Anadara granosa</name>
    <dbReference type="NCBI Taxonomy" id="220873"/>
    <lineage>
        <taxon>Eukaryota</taxon>
        <taxon>Metazoa</taxon>
        <taxon>Spiralia</taxon>
        <taxon>Lophotrochozoa</taxon>
        <taxon>Mollusca</taxon>
        <taxon>Bivalvia</taxon>
        <taxon>Autobranchia</taxon>
        <taxon>Pteriomorphia</taxon>
        <taxon>Arcoida</taxon>
        <taxon>Arcoidea</taxon>
        <taxon>Arcidae</taxon>
        <taxon>Tegillarca</taxon>
    </lineage>
</organism>
<comment type="caution">
    <text evidence="3">The sequence shown here is derived from an EMBL/GenBank/DDBJ whole genome shotgun (WGS) entry which is preliminary data.</text>
</comment>
<sequence>MCPRTIKFFQAILNKCWVLDKQWVYDSIDAGVLLPEENYEICGDTASQKIHNGPFNSRPQILGAYLRVFNAGMIELILMSGGNIYDINKTAVEKTVCICGFEDIRSLTAEELQSFADYFETYTCVTYLWFIDSISMFQIQPVKHADVVSCQNTTKPSVIPCGNGPEIDIKPCEMDTEIDITTNENEICLNISNFGNRSDLDIMPCENGPQSDIRFCENSTELDTCIMSCENDPESDIGAEGSYVNACLDEVNENSSICDNQEVIADDDSEDMSYHPSCSDSDESSMSEEDYVRNDSKYVDKSSEECENDESMIFPVLSQSFENKITFQIAGTNSKGNLSNKLHSCVYCGKLLSNIARHLSLRHHSEQEVTKILLLPKKSKERRKLWEELVNKGDFSHNYNVIENGHGMIIPKYRQGGNKEAQLKNYVPCSSCKAYYKKDDLWKHQKYCVLRESKNSNEHIKNGRLLLPAKSIDKNFSNKILLNMRDDSIKLIVQKDRRIVDYGSRLLSKQGCEHNKLHYISQKLREIARLLICVKSISDIDLDDLLSAKHWDLLIKSVKTVCEYDEEQCSFNVPSLALKLGHSLKKCARYKISEAIKENDNRKKQETENFLALYKEEWKDEISALALTSLEDKKYNKQQLLPLVTDVVKFNTYLKERASFLTEQIKDNIALYPELAIICLAQVILFNRRRSGEAERIRIDQYKETLRRGSGEPDPVVMSTLNEFEKNLCKSHLRVEIKGKRGRKVPVLFTNEMKKNIDVLCASREKANVKQPYLFSKPGDSKFPYRGSDCLRILAKKSGIENPSALTSTRLRKQLATMAQILNLSETSQDILATFQGHDIRVHRQFYRLPENASQVAKVTKILHSLNNGMIASFKGKDFDEIEFKAENETIESEIDSSDTETENDSDINENTSDQVESDLKRKTPQRENPEKEKGKKNNTKLPERHNWTTEEKDALKRQFFKNINLGKLPGKMDILNAMKKEPYLANFPWTKLKFAVKNMITSRNRSALLKKKELKGLKQD</sequence>
<dbReference type="Proteomes" id="UP001217089">
    <property type="component" value="Unassembled WGS sequence"/>
</dbReference>
<feature type="region of interest" description="Disordered" evidence="1">
    <location>
        <begin position="888"/>
        <end position="951"/>
    </location>
</feature>
<feature type="compositionally biased region" description="Basic and acidic residues" evidence="1">
    <location>
        <begin position="918"/>
        <end position="951"/>
    </location>
</feature>
<feature type="compositionally biased region" description="Acidic residues" evidence="1">
    <location>
        <begin position="280"/>
        <end position="289"/>
    </location>
</feature>
<dbReference type="InterPro" id="IPR036420">
    <property type="entry name" value="BRCT_dom_sf"/>
</dbReference>
<dbReference type="Gene3D" id="3.40.50.10190">
    <property type="entry name" value="BRCT domain"/>
    <property type="match status" value="1"/>
</dbReference>
<feature type="compositionally biased region" description="Acidic residues" evidence="1">
    <location>
        <begin position="889"/>
        <end position="908"/>
    </location>
</feature>
<accession>A0ABQ9ER41</accession>
<dbReference type="PANTHER" id="PTHR33480">
    <property type="entry name" value="SET DOMAIN-CONTAINING PROTEIN-RELATED"/>
    <property type="match status" value="1"/>
</dbReference>
<gene>
    <name evidence="3" type="ORF">KUTeg_014752</name>
</gene>
<dbReference type="InterPro" id="IPR001357">
    <property type="entry name" value="BRCT_dom"/>
</dbReference>
<feature type="domain" description="BRCT" evidence="2">
    <location>
        <begin position="1"/>
        <end position="41"/>
    </location>
</feature>
<dbReference type="PANTHER" id="PTHR33480:SF1">
    <property type="entry name" value="TYR RECOMBINASE DOMAIN-CONTAINING PROTEIN"/>
    <property type="match status" value="1"/>
</dbReference>
<dbReference type="SUPFAM" id="SSF52113">
    <property type="entry name" value="BRCT domain"/>
    <property type="match status" value="2"/>
</dbReference>
<dbReference type="EMBL" id="JARBDR010000752">
    <property type="protein sequence ID" value="KAJ8307702.1"/>
    <property type="molecule type" value="Genomic_DNA"/>
</dbReference>
<name>A0ABQ9ER41_TEGGR</name>
<proteinExistence type="predicted"/>